<evidence type="ECO:0000313" key="2">
    <source>
        <dbReference type="EMBL" id="CAG8798782.1"/>
    </source>
</evidence>
<gene>
    <name evidence="2" type="ORF">CPELLU_LOCUS17548</name>
</gene>
<organism evidence="2 3">
    <name type="scientific">Cetraspora pellucida</name>
    <dbReference type="NCBI Taxonomy" id="1433469"/>
    <lineage>
        <taxon>Eukaryota</taxon>
        <taxon>Fungi</taxon>
        <taxon>Fungi incertae sedis</taxon>
        <taxon>Mucoromycota</taxon>
        <taxon>Glomeromycotina</taxon>
        <taxon>Glomeromycetes</taxon>
        <taxon>Diversisporales</taxon>
        <taxon>Gigasporaceae</taxon>
        <taxon>Cetraspora</taxon>
    </lineage>
</organism>
<feature type="non-terminal residue" evidence="2">
    <location>
        <position position="52"/>
    </location>
</feature>
<evidence type="ECO:0000256" key="1">
    <source>
        <dbReference type="SAM" id="MobiDB-lite"/>
    </source>
</evidence>
<name>A0A9N9JV26_9GLOM</name>
<proteinExistence type="predicted"/>
<dbReference type="EMBL" id="CAJVQA010030206">
    <property type="protein sequence ID" value="CAG8798782.1"/>
    <property type="molecule type" value="Genomic_DNA"/>
</dbReference>
<reference evidence="2" key="1">
    <citation type="submission" date="2021-06" db="EMBL/GenBank/DDBJ databases">
        <authorList>
            <person name="Kallberg Y."/>
            <person name="Tangrot J."/>
            <person name="Rosling A."/>
        </authorList>
    </citation>
    <scope>NUCLEOTIDE SEQUENCE</scope>
    <source>
        <strain evidence="2">FL966</strain>
    </source>
</reference>
<feature type="region of interest" description="Disordered" evidence="1">
    <location>
        <begin position="20"/>
        <end position="52"/>
    </location>
</feature>
<comment type="caution">
    <text evidence="2">The sequence shown here is derived from an EMBL/GenBank/DDBJ whole genome shotgun (WGS) entry which is preliminary data.</text>
</comment>
<keyword evidence="3" id="KW-1185">Reference proteome</keyword>
<feature type="compositionally biased region" description="Acidic residues" evidence="1">
    <location>
        <begin position="24"/>
        <end position="34"/>
    </location>
</feature>
<dbReference type="AlphaFoldDB" id="A0A9N9JV26"/>
<accession>A0A9N9JV26</accession>
<protein>
    <submittedName>
        <fullName evidence="2">22083_t:CDS:1</fullName>
    </submittedName>
</protein>
<evidence type="ECO:0000313" key="3">
    <source>
        <dbReference type="Proteomes" id="UP000789759"/>
    </source>
</evidence>
<sequence>MHRFTTNKISNNALEIQLNKSSDQLEESEAEQDMIEPNFKNVKNSNKVHTKG</sequence>
<dbReference type="Proteomes" id="UP000789759">
    <property type="component" value="Unassembled WGS sequence"/>
</dbReference>